<dbReference type="Proteomes" id="UP000250043">
    <property type="component" value="Unassembled WGS sequence"/>
</dbReference>
<dbReference type="OrthoDB" id="46564at2759"/>
<dbReference type="PANTHER" id="PTHR14614">
    <property type="entry name" value="HEPATOCELLULAR CARCINOMA-ASSOCIATED ANTIGEN"/>
    <property type="match status" value="1"/>
</dbReference>
<dbReference type="Pfam" id="PF10294">
    <property type="entry name" value="Methyltransf_16"/>
    <property type="match status" value="1"/>
</dbReference>
<dbReference type="InterPro" id="IPR019410">
    <property type="entry name" value="Methyltransf_16"/>
</dbReference>
<dbReference type="Gene3D" id="3.40.50.150">
    <property type="entry name" value="Vaccinia Virus protein VP39"/>
    <property type="match status" value="1"/>
</dbReference>
<dbReference type="SUPFAM" id="SSF53335">
    <property type="entry name" value="S-adenosyl-L-methionine-dependent methyltransferases"/>
    <property type="match status" value="1"/>
</dbReference>
<organism evidence="1 2">
    <name type="scientific">Obba rivulosa</name>
    <dbReference type="NCBI Taxonomy" id="1052685"/>
    <lineage>
        <taxon>Eukaryota</taxon>
        <taxon>Fungi</taxon>
        <taxon>Dikarya</taxon>
        <taxon>Basidiomycota</taxon>
        <taxon>Agaricomycotina</taxon>
        <taxon>Agaricomycetes</taxon>
        <taxon>Polyporales</taxon>
        <taxon>Gelatoporiaceae</taxon>
        <taxon>Obba</taxon>
    </lineage>
</organism>
<keyword evidence="2" id="KW-1185">Reference proteome</keyword>
<name>A0A8E2AU18_9APHY</name>
<dbReference type="AlphaFoldDB" id="A0A8E2AU18"/>
<accession>A0A8E2AU18</accession>
<protein>
    <submittedName>
        <fullName evidence="1">Uncharacterized protein</fullName>
    </submittedName>
</protein>
<proteinExistence type="predicted"/>
<reference evidence="1 2" key="1">
    <citation type="submission" date="2016-07" db="EMBL/GenBank/DDBJ databases">
        <title>Draft genome of the white-rot fungus Obba rivulosa 3A-2.</title>
        <authorList>
            <consortium name="DOE Joint Genome Institute"/>
            <person name="Miettinen O."/>
            <person name="Riley R."/>
            <person name="Acob R."/>
            <person name="Barry K."/>
            <person name="Cullen D."/>
            <person name="De Vries R."/>
            <person name="Hainaut M."/>
            <person name="Hatakka A."/>
            <person name="Henrissat B."/>
            <person name="Hilden K."/>
            <person name="Kuo R."/>
            <person name="Labutti K."/>
            <person name="Lipzen A."/>
            <person name="Makela M.R."/>
            <person name="Sandor L."/>
            <person name="Spatafora J.W."/>
            <person name="Grigoriev I.V."/>
            <person name="Hibbett D.S."/>
        </authorList>
    </citation>
    <scope>NUCLEOTIDE SEQUENCE [LARGE SCALE GENOMIC DNA]</scope>
    <source>
        <strain evidence="1 2">3A-2</strain>
    </source>
</reference>
<dbReference type="InterPro" id="IPR029063">
    <property type="entry name" value="SAM-dependent_MTases_sf"/>
</dbReference>
<sequence>MDEFLADSAALFGDASTDDDDIQYGPLVLSVAPKEGKANTLLADHLFSPSLLLAERIERDLLSLKGKTVIELGAGCALPSLLASTLDHPPATIVITDYPDQIIIGNLRKNVHRNSDKVSSGCTVHARGYEWGKDATELLELLPSRPAPKGFDVVILSDLLHFDQSHDVLLASLVFLLRRDATARVYVAAGKYTLPHHCENFVRQAERLGVELEEAEVDGDWKGSMEVKGGGLNKEQLSVRKNMCRWWVGKWATDKIVQ</sequence>
<gene>
    <name evidence="1" type="ORF">OBBRIDRAFT_34465</name>
</gene>
<dbReference type="PANTHER" id="PTHR14614:SF10">
    <property type="entry name" value="PROTEIN N-TERMINAL AND LYSINE N-METHYLTRANSFERASE EFM7"/>
    <property type="match status" value="1"/>
</dbReference>
<evidence type="ECO:0000313" key="1">
    <source>
        <dbReference type="EMBL" id="OCH89224.1"/>
    </source>
</evidence>
<evidence type="ECO:0000313" key="2">
    <source>
        <dbReference type="Proteomes" id="UP000250043"/>
    </source>
</evidence>
<dbReference type="GO" id="GO:0005737">
    <property type="term" value="C:cytoplasm"/>
    <property type="evidence" value="ECO:0007669"/>
    <property type="project" value="TreeGrafter"/>
</dbReference>
<dbReference type="EMBL" id="KV722432">
    <property type="protein sequence ID" value="OCH89224.1"/>
    <property type="molecule type" value="Genomic_DNA"/>
</dbReference>
<dbReference type="GO" id="GO:0008757">
    <property type="term" value="F:S-adenosylmethionine-dependent methyltransferase activity"/>
    <property type="evidence" value="ECO:0007669"/>
    <property type="project" value="UniProtKB-ARBA"/>
</dbReference>